<dbReference type="SUPFAM" id="SSF53187">
    <property type="entry name" value="Zn-dependent exopeptidases"/>
    <property type="match status" value="1"/>
</dbReference>
<dbReference type="GO" id="GO:0030145">
    <property type="term" value="F:manganese ion binding"/>
    <property type="evidence" value="ECO:0007669"/>
    <property type="project" value="InterPro"/>
</dbReference>
<dbReference type="Gene3D" id="3.40.630.10">
    <property type="entry name" value="Zn peptidases"/>
    <property type="match status" value="1"/>
</dbReference>
<dbReference type="AlphaFoldDB" id="A0A836H292"/>
<reference evidence="7" key="2">
    <citation type="journal article" date="2021" name="Sci. Data">
        <title>Chromosome-scale genome sequencing, assembly and annotation of six genomes from subfamily Leishmaniinae.</title>
        <authorList>
            <person name="Almutairi H."/>
            <person name="Urbaniak M.D."/>
            <person name="Bates M.D."/>
            <person name="Jariyapan N."/>
            <person name="Kwakye-Nuako G."/>
            <person name="Thomaz Soccol V."/>
            <person name="Al-Salem W.S."/>
            <person name="Dillon R.J."/>
            <person name="Bates P.A."/>
            <person name="Gatherer D."/>
        </authorList>
    </citation>
    <scope>NUCLEOTIDE SEQUENCE [LARGE SCALE GENOMIC DNA]</scope>
</reference>
<evidence type="ECO:0000256" key="1">
    <source>
        <dbReference type="ARBA" id="ARBA00009528"/>
    </source>
</evidence>
<dbReference type="CDD" id="cd00433">
    <property type="entry name" value="Peptidase_M17"/>
    <property type="match status" value="1"/>
</dbReference>
<dbReference type="FunFam" id="3.40.630.10:FF:000035">
    <property type="entry name" value="Probable aminopeptidase NPEPL1"/>
    <property type="match status" value="1"/>
</dbReference>
<evidence type="ECO:0000313" key="6">
    <source>
        <dbReference type="EMBL" id="KAG5469541.1"/>
    </source>
</evidence>
<dbReference type="Pfam" id="PF00883">
    <property type="entry name" value="Peptidase_M17"/>
    <property type="match status" value="1"/>
</dbReference>
<dbReference type="Gene3D" id="3.40.50.10590">
    <property type="entry name" value="Zn-dependent exopeptidases"/>
    <property type="match status" value="1"/>
</dbReference>
<feature type="domain" description="Cytosol aminopeptidase" evidence="5">
    <location>
        <begin position="374"/>
        <end position="381"/>
    </location>
</feature>
<dbReference type="Proteomes" id="UP000673552">
    <property type="component" value="Unassembled WGS sequence"/>
</dbReference>
<dbReference type="InterPro" id="IPR000819">
    <property type="entry name" value="Peptidase_M17_C"/>
</dbReference>
<name>A0A836H292_9TRYP</name>
<evidence type="ECO:0000313" key="7">
    <source>
        <dbReference type="Proteomes" id="UP000673552"/>
    </source>
</evidence>
<evidence type="ECO:0000256" key="4">
    <source>
        <dbReference type="ARBA" id="ARBA00022801"/>
    </source>
</evidence>
<comment type="caution">
    <text evidence="6">The sequence shown here is derived from an EMBL/GenBank/DDBJ whole genome shotgun (WGS) entry which is preliminary data.</text>
</comment>
<keyword evidence="7" id="KW-1185">Reference proteome</keyword>
<dbReference type="PANTHER" id="PTHR11963">
    <property type="entry name" value="LEUCINE AMINOPEPTIDASE-RELATED"/>
    <property type="match status" value="1"/>
</dbReference>
<dbReference type="RefSeq" id="XP_067175714.1">
    <property type="nucleotide sequence ID" value="XM_067320339.1"/>
</dbReference>
<keyword evidence="4" id="KW-0378">Hydrolase</keyword>
<comment type="similarity">
    <text evidence="1">Belongs to the peptidase M17 family.</text>
</comment>
<dbReference type="KEGG" id="lmat:92512851"/>
<sequence>MNSTKRVRSQSAYEEANVSAFVDSCVDFTSNVTFHTVEEGRALAAKTGRLQTVLVLGTEAQLQETAAKALCPHYDAAMCAVAATAPESRAHVARVTPTLRLLIGKVPSVASRHNCPSRPDKMSEIVKQAMAECPAADAEAGLDIYFLGRGYEASVAVAIARSCNQSFTAKRGRAEQNYMNPGRPVRVVLPAGKKASLAVVAQCVQLCQRLVNAPTNLLDTVTFTEIAVRWAAKLKADGIAASATVIAGEDLRELGYGGLYGTGKAAEYPPHLVTLSYKPKAGISPKDRIAFVGKGIVYDTGGLAIKSRDGMCSMKHDMGGAAAVFCGLLCLAMLHAPIEVSSILCLADNAVGPRSQRNDDILRMKSGVTVEINNTDAEGRLVLADGVYHACKELSYTPSIIVDMATLTGAQMIATGQHHAAIYTNTDAAESRFVASGKACGDLCFPVVYCPEFFNSEFSSAVADYKNSVKNRSNAQVSCAGQFIGNHLARDYEGEWVHVDLAGPAARDEATGFGVALLAQTFAGELL</sequence>
<protein>
    <recommendedName>
        <fullName evidence="5">Cytosol aminopeptidase domain-containing protein</fullName>
    </recommendedName>
</protein>
<gene>
    <name evidence="6" type="ORF">LSCM1_02764</name>
</gene>
<dbReference type="PRINTS" id="PR00481">
    <property type="entry name" value="LAMNOPPTDASE"/>
</dbReference>
<dbReference type="FunFam" id="3.40.50.10590:FF:000002">
    <property type="entry name" value="Aminopeptidase, putative"/>
    <property type="match status" value="1"/>
</dbReference>
<dbReference type="GO" id="GO:0005737">
    <property type="term" value="C:cytoplasm"/>
    <property type="evidence" value="ECO:0007669"/>
    <property type="project" value="InterPro"/>
</dbReference>
<evidence type="ECO:0000259" key="5">
    <source>
        <dbReference type="PROSITE" id="PS00631"/>
    </source>
</evidence>
<organism evidence="6 7">
    <name type="scientific">Leishmania martiniquensis</name>
    <dbReference type="NCBI Taxonomy" id="1580590"/>
    <lineage>
        <taxon>Eukaryota</taxon>
        <taxon>Discoba</taxon>
        <taxon>Euglenozoa</taxon>
        <taxon>Kinetoplastea</taxon>
        <taxon>Metakinetoplastina</taxon>
        <taxon>Trypanosomatida</taxon>
        <taxon>Trypanosomatidae</taxon>
        <taxon>Leishmaniinae</taxon>
        <taxon>Leishmania</taxon>
    </lineage>
</organism>
<dbReference type="PANTHER" id="PTHR11963:SF48">
    <property type="entry name" value="DIPEPTIDASE B, ISOFORM A"/>
    <property type="match status" value="1"/>
</dbReference>
<dbReference type="InterPro" id="IPR011356">
    <property type="entry name" value="Leucine_aapep/pepB"/>
</dbReference>
<reference evidence="7" key="1">
    <citation type="journal article" date="2021" name="Microbiol. Resour. Announc.">
        <title>LGAAP: Leishmaniinae Genome Assembly and Annotation Pipeline.</title>
        <authorList>
            <person name="Almutairi H."/>
            <person name="Urbaniak M.D."/>
            <person name="Bates M.D."/>
            <person name="Jariyapan N."/>
            <person name="Kwakye-Nuako G."/>
            <person name="Thomaz-Soccol V."/>
            <person name="Al-Salem W.S."/>
            <person name="Dillon R.J."/>
            <person name="Bates P.A."/>
            <person name="Gatherer D."/>
        </authorList>
    </citation>
    <scope>NUCLEOTIDE SEQUENCE [LARGE SCALE GENOMIC DNA]</scope>
</reference>
<evidence type="ECO:0000256" key="3">
    <source>
        <dbReference type="ARBA" id="ARBA00022670"/>
    </source>
</evidence>
<keyword evidence="3" id="KW-0645">Protease</keyword>
<keyword evidence="2" id="KW-0031">Aminopeptidase</keyword>
<dbReference type="GO" id="GO:0070006">
    <property type="term" value="F:metalloaminopeptidase activity"/>
    <property type="evidence" value="ECO:0007669"/>
    <property type="project" value="InterPro"/>
</dbReference>
<proteinExistence type="inferred from homology"/>
<dbReference type="GeneID" id="92512851"/>
<dbReference type="EMBL" id="JAFEUZ010000033">
    <property type="protein sequence ID" value="KAG5469541.1"/>
    <property type="molecule type" value="Genomic_DNA"/>
</dbReference>
<accession>A0A836H292</accession>
<dbReference type="InterPro" id="IPR041417">
    <property type="entry name" value="NPEPL1_N"/>
</dbReference>
<dbReference type="OrthoDB" id="412814at2759"/>
<dbReference type="PROSITE" id="PS00631">
    <property type="entry name" value="CYTOSOL_AP"/>
    <property type="match status" value="1"/>
</dbReference>
<evidence type="ECO:0000256" key="2">
    <source>
        <dbReference type="ARBA" id="ARBA00022438"/>
    </source>
</evidence>
<dbReference type="Pfam" id="PF18295">
    <property type="entry name" value="Pdase_M17_N2"/>
    <property type="match status" value="1"/>
</dbReference>
<dbReference type="GO" id="GO:0006508">
    <property type="term" value="P:proteolysis"/>
    <property type="evidence" value="ECO:0007669"/>
    <property type="project" value="UniProtKB-KW"/>
</dbReference>